<evidence type="ECO:0000256" key="6">
    <source>
        <dbReference type="SAM" id="Phobius"/>
    </source>
</evidence>
<feature type="transmembrane region" description="Helical" evidence="6">
    <location>
        <begin position="41"/>
        <end position="64"/>
    </location>
</feature>
<keyword evidence="4 6" id="KW-0472">Membrane</keyword>
<dbReference type="HOGENOM" id="CLU_009579_6_0_1"/>
<dbReference type="InterPro" id="IPR000276">
    <property type="entry name" value="GPCR_Rhodpsn"/>
</dbReference>
<comment type="subcellular location">
    <subcellularLocation>
        <location evidence="1">Membrane</location>
    </subcellularLocation>
</comment>
<dbReference type="GO" id="GO:0004930">
    <property type="term" value="F:G protein-coupled receptor activity"/>
    <property type="evidence" value="ECO:0007669"/>
    <property type="project" value="UniProtKB-KW"/>
</dbReference>
<dbReference type="Gene3D" id="1.20.1070.10">
    <property type="entry name" value="Rhodopsin 7-helix transmembrane proteins"/>
    <property type="match status" value="1"/>
</dbReference>
<dbReference type="PANTHER" id="PTHR45698">
    <property type="entry name" value="TRACE AMINE-ASSOCIATED RECEPTOR 19N-RELATED"/>
    <property type="match status" value="1"/>
</dbReference>
<feature type="transmembrane region" description="Helical" evidence="6">
    <location>
        <begin position="84"/>
        <end position="107"/>
    </location>
</feature>
<dbReference type="PROSITE" id="PS50262">
    <property type="entry name" value="G_PROTEIN_RECEP_F1_2"/>
    <property type="match status" value="1"/>
</dbReference>
<feature type="domain" description="G-protein coupled receptors family 1 profile" evidence="7">
    <location>
        <begin position="20"/>
        <end position="292"/>
    </location>
</feature>
<evidence type="ECO:0000256" key="4">
    <source>
        <dbReference type="ARBA" id="ARBA00023136"/>
    </source>
</evidence>
<evidence type="ECO:0000259" key="7">
    <source>
        <dbReference type="PROSITE" id="PS50262"/>
    </source>
</evidence>
<dbReference type="InterPro" id="IPR017452">
    <property type="entry name" value="GPCR_Rhodpsn_7TM"/>
</dbReference>
<dbReference type="PhylomeDB" id="A7RTB0"/>
<dbReference type="AlphaFoldDB" id="A7RTB0"/>
<organism evidence="8 9">
    <name type="scientific">Nematostella vectensis</name>
    <name type="common">Starlet sea anemone</name>
    <dbReference type="NCBI Taxonomy" id="45351"/>
    <lineage>
        <taxon>Eukaryota</taxon>
        <taxon>Metazoa</taxon>
        <taxon>Cnidaria</taxon>
        <taxon>Anthozoa</taxon>
        <taxon>Hexacorallia</taxon>
        <taxon>Actiniaria</taxon>
        <taxon>Edwardsiidae</taxon>
        <taxon>Nematostella</taxon>
    </lineage>
</organism>
<feature type="transmembrane region" description="Helical" evidence="6">
    <location>
        <begin position="128"/>
        <end position="152"/>
    </location>
</feature>
<dbReference type="PROSITE" id="PS00237">
    <property type="entry name" value="G_PROTEIN_RECEP_F1_1"/>
    <property type="match status" value="1"/>
</dbReference>
<accession>A7RTB0</accession>
<evidence type="ECO:0000256" key="5">
    <source>
        <dbReference type="RuleBase" id="RU000688"/>
    </source>
</evidence>
<feature type="transmembrane region" description="Helical" evidence="6">
    <location>
        <begin position="237"/>
        <end position="261"/>
    </location>
</feature>
<keyword evidence="3 6" id="KW-1133">Transmembrane helix</keyword>
<evidence type="ECO:0000256" key="2">
    <source>
        <dbReference type="ARBA" id="ARBA00022692"/>
    </source>
</evidence>
<reference evidence="8 9" key="1">
    <citation type="journal article" date="2007" name="Science">
        <title>Sea anemone genome reveals ancestral eumetazoan gene repertoire and genomic organization.</title>
        <authorList>
            <person name="Putnam N.H."/>
            <person name="Srivastava M."/>
            <person name="Hellsten U."/>
            <person name="Dirks B."/>
            <person name="Chapman J."/>
            <person name="Salamov A."/>
            <person name="Terry A."/>
            <person name="Shapiro H."/>
            <person name="Lindquist E."/>
            <person name="Kapitonov V.V."/>
            <person name="Jurka J."/>
            <person name="Genikhovich G."/>
            <person name="Grigoriev I.V."/>
            <person name="Lucas S.M."/>
            <person name="Steele R.E."/>
            <person name="Finnerty J.R."/>
            <person name="Technau U."/>
            <person name="Martindale M.Q."/>
            <person name="Rokhsar D.S."/>
        </authorList>
    </citation>
    <scope>NUCLEOTIDE SEQUENCE [LARGE SCALE GENOMIC DNA]</scope>
    <source>
        <strain evidence="9">CH2 X CH6</strain>
    </source>
</reference>
<dbReference type="GO" id="GO:0016020">
    <property type="term" value="C:membrane"/>
    <property type="evidence" value="ECO:0007669"/>
    <property type="project" value="UniProtKB-SubCell"/>
</dbReference>
<evidence type="ECO:0000313" key="9">
    <source>
        <dbReference type="Proteomes" id="UP000001593"/>
    </source>
</evidence>
<protein>
    <recommendedName>
        <fullName evidence="7">G-protein coupled receptors family 1 profile domain-containing protein</fullName>
    </recommendedName>
</protein>
<gene>
    <name evidence="8" type="ORF">NEMVEDRAFT_v1g201828</name>
</gene>
<dbReference type="eggNOG" id="KOG4219">
    <property type="taxonomic scope" value="Eukaryota"/>
</dbReference>
<evidence type="ECO:0000256" key="3">
    <source>
        <dbReference type="ARBA" id="ARBA00022989"/>
    </source>
</evidence>
<keyword evidence="5" id="KW-0297">G-protein coupled receptor</keyword>
<keyword evidence="2 5" id="KW-0812">Transmembrane</keyword>
<dbReference type="EMBL" id="DS469536">
    <property type="protein sequence ID" value="EDO45437.1"/>
    <property type="molecule type" value="Genomic_DNA"/>
</dbReference>
<comment type="similarity">
    <text evidence="5">Belongs to the G-protein coupled receptor 1 family.</text>
</comment>
<dbReference type="STRING" id="45351.A7RTB0"/>
<sequence>MDQLAVSSVFGVIASLAILGNLILTIMLVTKKAVFRQTYNVLIMNLAVCDVLTGVFLLVTPGYAIPPQSFPRLTGIGGKVFCRLVFSTYCIFVLGKASNATIMCIAIERWYAVVMPTKYKAKFGRRRIYGYIGLIWLSASITEIFELFITKLGSDGRCRWVTPFYGVTLENAFVVLHITITFYIPSVVTWASFGHIWIRLRQDPMRVYRDALRNFPGNSYYTVLSQSIHRNRTMQRVVRMCALAALFLTVCWLPIETFWILKKYQIVILTQDYYMGFSMLAFFSACVNPMLYCLANRTYRREVFRLCTRHSRVIPYESRDKGDQISLENLPGMKDCTNAVDSTN</sequence>
<dbReference type="Pfam" id="PF00001">
    <property type="entry name" value="7tm_1"/>
    <property type="match status" value="1"/>
</dbReference>
<dbReference type="PANTHER" id="PTHR45698:SF1">
    <property type="entry name" value="TRACE AMINE-ASSOCIATED RECEPTOR 13C-LIKE"/>
    <property type="match status" value="1"/>
</dbReference>
<dbReference type="InParanoid" id="A7RTB0"/>
<evidence type="ECO:0000256" key="1">
    <source>
        <dbReference type="ARBA" id="ARBA00004370"/>
    </source>
</evidence>
<name>A7RTB0_NEMVE</name>
<dbReference type="SUPFAM" id="SSF81321">
    <property type="entry name" value="Family A G protein-coupled receptor-like"/>
    <property type="match status" value="1"/>
</dbReference>
<proteinExistence type="inferred from homology"/>
<dbReference type="OMA" id="NATIMCI"/>
<feature type="transmembrane region" description="Helical" evidence="6">
    <location>
        <begin position="273"/>
        <end position="295"/>
    </location>
</feature>
<dbReference type="CDD" id="cd00637">
    <property type="entry name" value="7tm_classA_rhodopsin-like"/>
    <property type="match status" value="1"/>
</dbReference>
<keyword evidence="9" id="KW-1185">Reference proteome</keyword>
<keyword evidence="5" id="KW-0807">Transducer</keyword>
<feature type="transmembrane region" description="Helical" evidence="6">
    <location>
        <begin position="172"/>
        <end position="198"/>
    </location>
</feature>
<evidence type="ECO:0000313" key="8">
    <source>
        <dbReference type="EMBL" id="EDO45437.1"/>
    </source>
</evidence>
<dbReference type="Proteomes" id="UP000001593">
    <property type="component" value="Unassembled WGS sequence"/>
</dbReference>
<dbReference type="PRINTS" id="PR00237">
    <property type="entry name" value="GPCRRHODOPSN"/>
</dbReference>
<keyword evidence="5" id="KW-0675">Receptor</keyword>
<feature type="transmembrane region" description="Helical" evidence="6">
    <location>
        <begin position="6"/>
        <end position="29"/>
    </location>
</feature>